<dbReference type="RefSeq" id="WP_149889055.1">
    <property type="nucleotide sequence ID" value="NZ_CAMLVM010000007.1"/>
</dbReference>
<name>A0A6I3S0K8_9BURK</name>
<evidence type="ECO:0000313" key="1">
    <source>
        <dbReference type="EMBL" id="MTU42639.1"/>
    </source>
</evidence>
<reference evidence="1 2" key="1">
    <citation type="journal article" date="2019" name="Nat. Med.">
        <title>A library of human gut bacterial isolates paired with longitudinal multiomics data enables mechanistic microbiome research.</title>
        <authorList>
            <person name="Poyet M."/>
            <person name="Groussin M."/>
            <person name="Gibbons S.M."/>
            <person name="Avila-Pacheco J."/>
            <person name="Jiang X."/>
            <person name="Kearney S.M."/>
            <person name="Perrotta A.R."/>
            <person name="Berdy B."/>
            <person name="Zhao S."/>
            <person name="Lieberman T.D."/>
            <person name="Swanson P.K."/>
            <person name="Smith M."/>
            <person name="Roesemann S."/>
            <person name="Alexander J.E."/>
            <person name="Rich S.A."/>
            <person name="Livny J."/>
            <person name="Vlamakis H."/>
            <person name="Clish C."/>
            <person name="Bullock K."/>
            <person name="Deik A."/>
            <person name="Scott J."/>
            <person name="Pierce K.A."/>
            <person name="Xavier R.J."/>
            <person name="Alm E.J."/>
        </authorList>
    </citation>
    <scope>NUCLEOTIDE SEQUENCE [LARGE SCALE GENOMIC DNA]</scope>
    <source>
        <strain evidence="1 2">BIOML-A2</strain>
    </source>
</reference>
<keyword evidence="1" id="KW-0808">Transferase</keyword>
<dbReference type="InterPro" id="IPR017744">
    <property type="entry name" value="BcsG"/>
</dbReference>
<gene>
    <name evidence="1" type="primary">bcsG</name>
    <name evidence="1" type="ORF">GMD42_03180</name>
</gene>
<evidence type="ECO:0000313" key="2">
    <source>
        <dbReference type="Proteomes" id="UP000462362"/>
    </source>
</evidence>
<accession>A0A6I3S0K8</accession>
<dbReference type="AlphaFoldDB" id="A0A6I3S0K8"/>
<comment type="caution">
    <text evidence="1">The sequence shown here is derived from an EMBL/GenBank/DDBJ whole genome shotgun (WGS) entry which is preliminary data.</text>
</comment>
<proteinExistence type="predicted"/>
<protein>
    <submittedName>
        <fullName evidence="1">Cellulose biosynthesis protein BcsG</fullName>
        <ecNumber evidence="1">2.7.8.-</ecNumber>
    </submittedName>
</protein>
<dbReference type="InterPro" id="IPR017850">
    <property type="entry name" value="Alkaline_phosphatase_core_sf"/>
</dbReference>
<dbReference type="GO" id="GO:0016740">
    <property type="term" value="F:transferase activity"/>
    <property type="evidence" value="ECO:0007669"/>
    <property type="project" value="UniProtKB-KW"/>
</dbReference>
<sequence>MAATEKNKQTKVKWTGLGLWNVFFIGEFLLGGFGYLSLNLLQNVLLLVFVLFPIGNRYLRWFRTLVAVVCAAALVYSESWLPGLDSIRGNFHNLAAMESGYLLDSALNFLNFEMIGAGIALIIIYYAIRDYIRVTTFTVGYLFILLCAPLWQPFVAQLRAPAPATEVVASVDNAKKPAEEEKKSDLIPQTAEPTSKNLDEWLKRFHDTEKDRRAEWPDKLAKDSTPFDILLLNICSLSNDDLKAVGLENHEVLKQFNIRFENFNSATSYSGPAALRLLKSVCGQPSHEDLYEGRNPDCEIMNRLARLGYNQHVFMDHSGKYDNFYQSLRHLAGLSPQLAEMKYPKRYDSFDEEPIGDARAVFKDYENTIAADKGGRSATFINMIALHDGNRFANKRRLAPFKPRAQAMLDDLGSLITDLEKSGRKVMLVVVPEHGAAEKGDKVQVAHLRDIPSPAITHVPALVKFIGVTPADSPVTVDTKTSYLAVSSLIGRVLETNYFGKPEGEVPLKDLVKDLPQTHSVSENANAKVVNYKGKDYVKMDNKDWREYAK</sequence>
<dbReference type="Gene3D" id="3.40.720.10">
    <property type="entry name" value="Alkaline Phosphatase, subunit A"/>
    <property type="match status" value="1"/>
</dbReference>
<dbReference type="EC" id="2.7.8.-" evidence="1"/>
<dbReference type="EMBL" id="WNCL01000006">
    <property type="protein sequence ID" value="MTU42639.1"/>
    <property type="molecule type" value="Genomic_DNA"/>
</dbReference>
<dbReference type="Proteomes" id="UP000462362">
    <property type="component" value="Unassembled WGS sequence"/>
</dbReference>
<dbReference type="Pfam" id="PF11658">
    <property type="entry name" value="CBP_BcsG"/>
    <property type="match status" value="1"/>
</dbReference>
<dbReference type="NCBIfam" id="TIGR03368">
    <property type="entry name" value="cellulose_yhjU"/>
    <property type="match status" value="1"/>
</dbReference>
<organism evidence="1 2">
    <name type="scientific">Parasutterella excrementihominis</name>
    <dbReference type="NCBI Taxonomy" id="487175"/>
    <lineage>
        <taxon>Bacteria</taxon>
        <taxon>Pseudomonadati</taxon>
        <taxon>Pseudomonadota</taxon>
        <taxon>Betaproteobacteria</taxon>
        <taxon>Burkholderiales</taxon>
        <taxon>Sutterellaceae</taxon>
        <taxon>Parasutterella</taxon>
    </lineage>
</organism>